<dbReference type="EMBL" id="CAADEZ010000001">
    <property type="protein sequence ID" value="VFJ42643.1"/>
    <property type="molecule type" value="Genomic_DNA"/>
</dbReference>
<name>A0A450VL50_9GAMM</name>
<evidence type="ECO:0000313" key="1">
    <source>
        <dbReference type="EMBL" id="VFJ42643.1"/>
    </source>
</evidence>
<dbReference type="PANTHER" id="PTHR36154:SF1">
    <property type="entry name" value="DNA-BINDING TRANSCRIPTIONAL ACTIVATOR ALPA"/>
    <property type="match status" value="1"/>
</dbReference>
<dbReference type="InterPro" id="IPR010260">
    <property type="entry name" value="AlpA"/>
</dbReference>
<dbReference type="EMBL" id="CAADFA010000001">
    <property type="protein sequence ID" value="VFJ43375.1"/>
    <property type="molecule type" value="Genomic_DNA"/>
</dbReference>
<protein>
    <submittedName>
        <fullName evidence="3">Prophage regulatory protein</fullName>
    </submittedName>
</protein>
<evidence type="ECO:0000313" key="2">
    <source>
        <dbReference type="EMBL" id="VFJ43375.1"/>
    </source>
</evidence>
<proteinExistence type="predicted"/>
<dbReference type="Pfam" id="PF05930">
    <property type="entry name" value="Phage_AlpA"/>
    <property type="match status" value="1"/>
</dbReference>
<dbReference type="PANTHER" id="PTHR36154">
    <property type="entry name" value="DNA-BINDING TRANSCRIPTIONAL ACTIVATOR ALPA"/>
    <property type="match status" value="1"/>
</dbReference>
<accession>A0A450VL50</accession>
<gene>
    <name evidence="1" type="ORF">BECKFM1743A_GA0114220_1000123</name>
    <name evidence="3" type="ORF">BECKFM1743B_GA0114221_1000123</name>
    <name evidence="2" type="ORF">BECKFM1743C_GA0114222_1000123</name>
</gene>
<reference evidence="3" key="1">
    <citation type="submission" date="2019-02" db="EMBL/GenBank/DDBJ databases">
        <authorList>
            <person name="Gruber-Vodicka R. H."/>
            <person name="Seah K. B. B."/>
        </authorList>
    </citation>
    <scope>NUCLEOTIDE SEQUENCE</scope>
    <source>
        <strain evidence="1">BECK_BZ163</strain>
        <strain evidence="3">BECK_BZ164</strain>
        <strain evidence="2">BECK_BZ165</strain>
    </source>
</reference>
<dbReference type="EMBL" id="CAADFL010000001">
    <property type="protein sequence ID" value="VFK05519.1"/>
    <property type="molecule type" value="Genomic_DNA"/>
</dbReference>
<organism evidence="3">
    <name type="scientific">Candidatus Kentrum sp. FM</name>
    <dbReference type="NCBI Taxonomy" id="2126340"/>
    <lineage>
        <taxon>Bacteria</taxon>
        <taxon>Pseudomonadati</taxon>
        <taxon>Pseudomonadota</taxon>
        <taxon>Gammaproteobacteria</taxon>
        <taxon>Candidatus Kentrum</taxon>
    </lineage>
</organism>
<dbReference type="InterPro" id="IPR052931">
    <property type="entry name" value="Prophage_regulatory_activator"/>
</dbReference>
<evidence type="ECO:0000313" key="3">
    <source>
        <dbReference type="EMBL" id="VFK05519.1"/>
    </source>
</evidence>
<dbReference type="AlphaFoldDB" id="A0A450VL50"/>
<sequence length="65" mass="7522">MATRILRLPEVKARTGLSRSSIYLKVSRQEFPAPIRLGKRSIGWIDASIEEWLQERIAISRQEGR</sequence>
<dbReference type="Gene3D" id="1.10.238.160">
    <property type="match status" value="1"/>
</dbReference>